<dbReference type="GO" id="GO:0046872">
    <property type="term" value="F:metal ion binding"/>
    <property type="evidence" value="ECO:0007669"/>
    <property type="project" value="UniProtKB-KW"/>
</dbReference>
<sequence>MISADCIVTGEQVLRPGWVEVADHRVVALGAGLPPRAADTPLSDVTVVPGFVDTHVHGGGGGAFSDATREATRAAADLHRHHGTTSMVASLVAAPPEALLRQVDRLAGHVEDGLVRGVHLEGPWLSPQRCGAHEPSALRDPDPDELAALLAAGRGTIRMVTLAPELDGATAAIRQVVDAGAVAAVGHTEATYDQTRLAVAAGATVATHLFNAMRPVHHREPGPVLALLEDDRVTVELITDGIHLHPALYREVLGRAGSDRVSLVTDAMAASGMPDGAYELGGLAVHVVEGAARLVGSDTLAGSTATMDALFRFAVSQAGPDLDTALLAAVRQTSIVPSRALHLPEAGLRVGAPADAVVLDDGLAVTGVLSRGAWVRAPAGAG</sequence>
<feature type="binding site" evidence="11">
    <location>
        <position position="132"/>
    </location>
    <ligand>
        <name>substrate</name>
    </ligand>
</feature>
<dbReference type="Gene3D" id="2.30.40.10">
    <property type="entry name" value="Urease, subunit C, domain 1"/>
    <property type="match status" value="1"/>
</dbReference>
<dbReference type="PANTHER" id="PTHR11113:SF14">
    <property type="entry name" value="N-ACETYLGLUCOSAMINE-6-PHOSPHATE DEACETYLASE"/>
    <property type="match status" value="1"/>
</dbReference>
<evidence type="ECO:0000256" key="6">
    <source>
        <dbReference type="ARBA" id="ARBA00023277"/>
    </source>
</evidence>
<dbReference type="InterPro" id="IPR032466">
    <property type="entry name" value="Metal_Hydrolase"/>
</dbReference>
<evidence type="ECO:0000256" key="5">
    <source>
        <dbReference type="ARBA" id="ARBA00022801"/>
    </source>
</evidence>
<feature type="binding site" evidence="11">
    <location>
        <position position="219"/>
    </location>
    <ligand>
        <name>substrate</name>
    </ligand>
</feature>
<accession>A0A7Y9F308</accession>
<dbReference type="InterPro" id="IPR003764">
    <property type="entry name" value="GlcNAc_6-P_deAcase"/>
</dbReference>
<dbReference type="EMBL" id="JACCBE010000001">
    <property type="protein sequence ID" value="NYD58609.1"/>
    <property type="molecule type" value="Genomic_DNA"/>
</dbReference>
<dbReference type="Gene3D" id="3.20.20.140">
    <property type="entry name" value="Metal-dependent hydrolases"/>
    <property type="match status" value="1"/>
</dbReference>
<dbReference type="AlphaFoldDB" id="A0A7Y9F308"/>
<feature type="binding site" evidence="12">
    <location>
        <position position="121"/>
    </location>
    <ligand>
        <name>Zn(2+)</name>
        <dbReference type="ChEBI" id="CHEBI:29105"/>
    </ligand>
</feature>
<dbReference type="PANTHER" id="PTHR11113">
    <property type="entry name" value="N-ACETYLGLUCOSAMINE-6-PHOSPHATE DEACETYLASE"/>
    <property type="match status" value="1"/>
</dbReference>
<keyword evidence="4 12" id="KW-0479">Metal-binding</keyword>
<keyword evidence="5 9" id="KW-0378">Hydrolase</keyword>
<evidence type="ECO:0000256" key="1">
    <source>
        <dbReference type="ARBA" id="ARBA00010716"/>
    </source>
</evidence>
<evidence type="ECO:0000256" key="11">
    <source>
        <dbReference type="PIRSR" id="PIRSR038994-2"/>
    </source>
</evidence>
<dbReference type="SUPFAM" id="SSF51556">
    <property type="entry name" value="Metallo-dependent hydrolases"/>
    <property type="match status" value="1"/>
</dbReference>
<name>A0A7Y9F308_9ACTN</name>
<feature type="binding site" evidence="11">
    <location>
        <begin position="211"/>
        <end position="212"/>
    </location>
    <ligand>
        <name>substrate</name>
    </ligand>
</feature>
<feature type="binding site" evidence="11">
    <location>
        <begin position="300"/>
        <end position="302"/>
    </location>
    <ligand>
        <name>substrate</name>
    </ligand>
</feature>
<dbReference type="InterPro" id="IPR011059">
    <property type="entry name" value="Metal-dep_hydrolase_composite"/>
</dbReference>
<dbReference type="SUPFAM" id="SSF51338">
    <property type="entry name" value="Composite domain of metallo-dependent hydrolases"/>
    <property type="match status" value="1"/>
</dbReference>
<evidence type="ECO:0000256" key="8">
    <source>
        <dbReference type="ARBA" id="ARBA00060590"/>
    </source>
</evidence>
<evidence type="ECO:0000256" key="12">
    <source>
        <dbReference type="PIRSR" id="PIRSR038994-3"/>
    </source>
</evidence>
<feature type="active site" description="Proton donor/acceptor" evidence="10">
    <location>
        <position position="266"/>
    </location>
</feature>
<evidence type="ECO:0000256" key="7">
    <source>
        <dbReference type="ARBA" id="ARBA00047647"/>
    </source>
</evidence>
<dbReference type="RefSeq" id="WP_179616201.1">
    <property type="nucleotide sequence ID" value="NZ_CP059163.1"/>
</dbReference>
<keyword evidence="15" id="KW-1185">Reference proteome</keyword>
<organism evidence="14 15">
    <name type="scientific">Nocardioides marinisabuli</name>
    <dbReference type="NCBI Taxonomy" id="419476"/>
    <lineage>
        <taxon>Bacteria</taxon>
        <taxon>Bacillati</taxon>
        <taxon>Actinomycetota</taxon>
        <taxon>Actinomycetes</taxon>
        <taxon>Propionibacteriales</taxon>
        <taxon>Nocardioidaceae</taxon>
        <taxon>Nocardioides</taxon>
    </lineage>
</organism>
<feature type="binding site" evidence="12">
    <location>
        <position position="208"/>
    </location>
    <ligand>
        <name>Zn(2+)</name>
        <dbReference type="ChEBI" id="CHEBI:29105"/>
    </ligand>
</feature>
<comment type="similarity">
    <text evidence="1 9">Belongs to the metallo-dependent hydrolases superfamily. NagA family.</text>
</comment>
<feature type="binding site" evidence="11">
    <location>
        <position position="243"/>
    </location>
    <ligand>
        <name>substrate</name>
    </ligand>
</feature>
<evidence type="ECO:0000256" key="3">
    <source>
        <dbReference type="ARBA" id="ARBA00018029"/>
    </source>
</evidence>
<comment type="caution">
    <text evidence="14">The sequence shown here is derived from an EMBL/GenBank/DDBJ whole genome shotgun (WGS) entry which is preliminary data.</text>
</comment>
<evidence type="ECO:0000313" key="15">
    <source>
        <dbReference type="Proteomes" id="UP000516957"/>
    </source>
</evidence>
<comment type="pathway">
    <text evidence="8">Amino-sugar metabolism; N-acetylneuraminate degradation; D-fructose 6-phosphate from N-acetylneuraminate: step 4/5.</text>
</comment>
<keyword evidence="6 9" id="KW-0119">Carbohydrate metabolism</keyword>
<dbReference type="CDD" id="cd00854">
    <property type="entry name" value="NagA"/>
    <property type="match status" value="1"/>
</dbReference>
<dbReference type="Proteomes" id="UP000516957">
    <property type="component" value="Unassembled WGS sequence"/>
</dbReference>
<dbReference type="EC" id="3.5.1.25" evidence="2"/>
<evidence type="ECO:0000259" key="13">
    <source>
        <dbReference type="Pfam" id="PF01979"/>
    </source>
</evidence>
<reference evidence="14 15" key="1">
    <citation type="submission" date="2020-07" db="EMBL/GenBank/DDBJ databases">
        <title>Sequencing the genomes of 1000 actinobacteria strains.</title>
        <authorList>
            <person name="Klenk H.-P."/>
        </authorList>
    </citation>
    <scope>NUCLEOTIDE SEQUENCE [LARGE SCALE GENOMIC DNA]</scope>
    <source>
        <strain evidence="14 15">DSM 18965</strain>
    </source>
</reference>
<feature type="binding site" evidence="12">
    <location>
        <position position="187"/>
    </location>
    <ligand>
        <name>Zn(2+)</name>
        <dbReference type="ChEBI" id="CHEBI:29105"/>
    </ligand>
</feature>
<evidence type="ECO:0000256" key="2">
    <source>
        <dbReference type="ARBA" id="ARBA00011899"/>
    </source>
</evidence>
<evidence type="ECO:0000256" key="10">
    <source>
        <dbReference type="PIRSR" id="PIRSR038994-1"/>
    </source>
</evidence>
<gene>
    <name evidence="14" type="ORF">BKA08_002847</name>
</gene>
<dbReference type="PIRSF" id="PIRSF038994">
    <property type="entry name" value="NagA"/>
    <property type="match status" value="1"/>
</dbReference>
<protein>
    <recommendedName>
        <fullName evidence="3">N-acetylglucosamine-6-phosphate deacetylase</fullName>
        <ecNumber evidence="2">3.5.1.25</ecNumber>
    </recommendedName>
</protein>
<comment type="cofactor">
    <cofactor evidence="12">
        <name>a divalent metal cation</name>
        <dbReference type="ChEBI" id="CHEBI:60240"/>
    </cofactor>
    <text evidence="12">Binds 1 divalent metal cation per subunit.</text>
</comment>
<dbReference type="GO" id="GO:0008448">
    <property type="term" value="F:N-acetylglucosamine-6-phosphate deacetylase activity"/>
    <property type="evidence" value="ECO:0007669"/>
    <property type="project" value="UniProtKB-EC"/>
</dbReference>
<evidence type="ECO:0000256" key="9">
    <source>
        <dbReference type="PIRNR" id="PIRNR038994"/>
    </source>
</evidence>
<evidence type="ECO:0000313" key="14">
    <source>
        <dbReference type="EMBL" id="NYD58609.1"/>
    </source>
</evidence>
<evidence type="ECO:0000256" key="4">
    <source>
        <dbReference type="ARBA" id="ARBA00022723"/>
    </source>
</evidence>
<dbReference type="Pfam" id="PF01979">
    <property type="entry name" value="Amidohydro_1"/>
    <property type="match status" value="1"/>
</dbReference>
<dbReference type="FunFam" id="3.20.20.140:FF:000004">
    <property type="entry name" value="N-acetylglucosamine-6-phosphate deacetylase"/>
    <property type="match status" value="1"/>
</dbReference>
<dbReference type="GO" id="GO:0006046">
    <property type="term" value="P:N-acetylglucosamine catabolic process"/>
    <property type="evidence" value="ECO:0007669"/>
    <property type="project" value="TreeGrafter"/>
</dbReference>
<dbReference type="InterPro" id="IPR006680">
    <property type="entry name" value="Amidohydro-rel"/>
</dbReference>
<feature type="domain" description="Amidohydrolase-related" evidence="13">
    <location>
        <begin position="46"/>
        <end position="373"/>
    </location>
</feature>
<proteinExistence type="inferred from homology"/>
<dbReference type="NCBIfam" id="TIGR00221">
    <property type="entry name" value="nagA"/>
    <property type="match status" value="1"/>
</dbReference>
<comment type="catalytic activity">
    <reaction evidence="7">
        <text>N-acetyl-D-glucosamine 6-phosphate + H2O = D-glucosamine 6-phosphate + acetate</text>
        <dbReference type="Rhea" id="RHEA:22936"/>
        <dbReference type="ChEBI" id="CHEBI:15377"/>
        <dbReference type="ChEBI" id="CHEBI:30089"/>
        <dbReference type="ChEBI" id="CHEBI:57513"/>
        <dbReference type="ChEBI" id="CHEBI:58725"/>
        <dbReference type="EC" id="3.5.1.25"/>
    </reaction>
</comment>